<dbReference type="Pfam" id="PF00583">
    <property type="entry name" value="Acetyltransf_1"/>
    <property type="match status" value="1"/>
</dbReference>
<dbReference type="EMBL" id="BAABKN010000006">
    <property type="protein sequence ID" value="GAA4728824.1"/>
    <property type="molecule type" value="Genomic_DNA"/>
</dbReference>
<evidence type="ECO:0000313" key="3">
    <source>
        <dbReference type="Proteomes" id="UP001499882"/>
    </source>
</evidence>
<dbReference type="SUPFAM" id="SSF55729">
    <property type="entry name" value="Acyl-CoA N-acyltransferases (Nat)"/>
    <property type="match status" value="1"/>
</dbReference>
<comment type="caution">
    <text evidence="2">The sequence shown here is derived from an EMBL/GenBank/DDBJ whole genome shotgun (WGS) entry which is preliminary data.</text>
</comment>
<dbReference type="Proteomes" id="UP001499882">
    <property type="component" value="Unassembled WGS sequence"/>
</dbReference>
<sequence length="263" mass="28640">MEVLSCSWRTDLAILALSGSEIEQHPTYIVVRTPDNPGYRWGNFVLLRRAPLRRDLGLVEELFARELPGIRHRAFGVDSPDGQVAELAAFADAGYAVDTAVVLTATRVLPPPRPNATALFRPLRGDDDWAQRVSLDLACHDGGSDGFGDFTHRKAAAERRITEDGHSVWYGAFDRGRLVATMGIVRAGSRVARFQEVQTHPEARGRGVAGSLVHAAGADAFERLGATTLVTVADPGYHVIRVYRSVGFVDSEVQLTAELTRPA</sequence>
<evidence type="ECO:0000259" key="1">
    <source>
        <dbReference type="PROSITE" id="PS51186"/>
    </source>
</evidence>
<keyword evidence="3" id="KW-1185">Reference proteome</keyword>
<dbReference type="PROSITE" id="PS51186">
    <property type="entry name" value="GNAT"/>
    <property type="match status" value="1"/>
</dbReference>
<gene>
    <name evidence="2" type="ORF">GCM10023350_10010</name>
</gene>
<organism evidence="2 3">
    <name type="scientific">Nocardioides endophyticus</name>
    <dbReference type="NCBI Taxonomy" id="1353775"/>
    <lineage>
        <taxon>Bacteria</taxon>
        <taxon>Bacillati</taxon>
        <taxon>Actinomycetota</taxon>
        <taxon>Actinomycetes</taxon>
        <taxon>Propionibacteriales</taxon>
        <taxon>Nocardioidaceae</taxon>
        <taxon>Nocardioides</taxon>
    </lineage>
</organism>
<dbReference type="InterPro" id="IPR000182">
    <property type="entry name" value="GNAT_dom"/>
</dbReference>
<accession>A0ABP8YIB0</accession>
<feature type="domain" description="N-acetyltransferase" evidence="1">
    <location>
        <begin position="118"/>
        <end position="263"/>
    </location>
</feature>
<dbReference type="CDD" id="cd04301">
    <property type="entry name" value="NAT_SF"/>
    <property type="match status" value="1"/>
</dbReference>
<dbReference type="RefSeq" id="WP_345525514.1">
    <property type="nucleotide sequence ID" value="NZ_BAABKN010000006.1"/>
</dbReference>
<dbReference type="InterPro" id="IPR016181">
    <property type="entry name" value="Acyl_CoA_acyltransferase"/>
</dbReference>
<proteinExistence type="predicted"/>
<name>A0ABP8YIB0_9ACTN</name>
<evidence type="ECO:0000313" key="2">
    <source>
        <dbReference type="EMBL" id="GAA4728824.1"/>
    </source>
</evidence>
<dbReference type="Gene3D" id="3.40.630.30">
    <property type="match status" value="1"/>
</dbReference>
<reference evidence="3" key="1">
    <citation type="journal article" date="2019" name="Int. J. Syst. Evol. Microbiol.">
        <title>The Global Catalogue of Microorganisms (GCM) 10K type strain sequencing project: providing services to taxonomists for standard genome sequencing and annotation.</title>
        <authorList>
            <consortium name="The Broad Institute Genomics Platform"/>
            <consortium name="The Broad Institute Genome Sequencing Center for Infectious Disease"/>
            <person name="Wu L."/>
            <person name="Ma J."/>
        </authorList>
    </citation>
    <scope>NUCLEOTIDE SEQUENCE [LARGE SCALE GENOMIC DNA]</scope>
    <source>
        <strain evidence="3">JCM 18532</strain>
    </source>
</reference>
<protein>
    <submittedName>
        <fullName evidence="2">GNAT family N-acetyltransferase</fullName>
    </submittedName>
</protein>